<gene>
    <name evidence="5" type="ORF">CR513_62898</name>
</gene>
<dbReference type="GO" id="GO:0016791">
    <property type="term" value="F:phosphatase activity"/>
    <property type="evidence" value="ECO:0007669"/>
    <property type="project" value="InterPro"/>
</dbReference>
<dbReference type="PANTHER" id="PTHR20889:SF12">
    <property type="entry name" value="LP01149P"/>
    <property type="match status" value="1"/>
</dbReference>
<dbReference type="NCBIfam" id="TIGR01488">
    <property type="entry name" value="HAD-SF-IB"/>
    <property type="match status" value="1"/>
</dbReference>
<dbReference type="InterPro" id="IPR036412">
    <property type="entry name" value="HAD-like_sf"/>
</dbReference>
<evidence type="ECO:0000256" key="3">
    <source>
        <dbReference type="ARBA" id="ARBA00022801"/>
    </source>
</evidence>
<dbReference type="SUPFAM" id="SSF56784">
    <property type="entry name" value="HAD-like"/>
    <property type="match status" value="2"/>
</dbReference>
<organism evidence="5 6">
    <name type="scientific">Mucuna pruriens</name>
    <name type="common">Velvet bean</name>
    <name type="synonym">Dolichos pruriens</name>
    <dbReference type="NCBI Taxonomy" id="157652"/>
    <lineage>
        <taxon>Eukaryota</taxon>
        <taxon>Viridiplantae</taxon>
        <taxon>Streptophyta</taxon>
        <taxon>Embryophyta</taxon>
        <taxon>Tracheophyta</taxon>
        <taxon>Spermatophyta</taxon>
        <taxon>Magnoliopsida</taxon>
        <taxon>eudicotyledons</taxon>
        <taxon>Gunneridae</taxon>
        <taxon>Pentapetalae</taxon>
        <taxon>rosids</taxon>
        <taxon>fabids</taxon>
        <taxon>Fabales</taxon>
        <taxon>Fabaceae</taxon>
        <taxon>Papilionoideae</taxon>
        <taxon>50 kb inversion clade</taxon>
        <taxon>NPAAA clade</taxon>
        <taxon>indigoferoid/millettioid clade</taxon>
        <taxon>Phaseoleae</taxon>
        <taxon>Mucuna</taxon>
    </lineage>
</organism>
<dbReference type="InterPro" id="IPR023214">
    <property type="entry name" value="HAD_sf"/>
</dbReference>
<keyword evidence="2" id="KW-0479">Metal-binding</keyword>
<dbReference type="EMBL" id="QJKJ01018136">
    <property type="protein sequence ID" value="RDX57833.1"/>
    <property type="molecule type" value="Genomic_DNA"/>
</dbReference>
<proteinExistence type="predicted"/>
<dbReference type="PANTHER" id="PTHR20889">
    <property type="entry name" value="PHOSPHATASE, ORPHAN 1, 2"/>
    <property type="match status" value="1"/>
</dbReference>
<dbReference type="NCBIfam" id="TIGR01489">
    <property type="entry name" value="DKMTPPase-SF"/>
    <property type="match status" value="2"/>
</dbReference>
<keyword evidence="6" id="KW-1185">Reference proteome</keyword>
<dbReference type="OrthoDB" id="10267182at2759"/>
<dbReference type="Gene3D" id="3.40.50.1000">
    <property type="entry name" value="HAD superfamily/HAD-like"/>
    <property type="match status" value="2"/>
</dbReference>
<evidence type="ECO:0000313" key="6">
    <source>
        <dbReference type="Proteomes" id="UP000257109"/>
    </source>
</evidence>
<name>A0A371DZ70_MUCPR</name>
<protein>
    <submittedName>
        <fullName evidence="5">Inorganic pyrophosphatase 2</fullName>
    </submittedName>
</protein>
<comment type="cofactor">
    <cofactor evidence="1">
        <name>Mg(2+)</name>
        <dbReference type="ChEBI" id="CHEBI:18420"/>
    </cofactor>
</comment>
<evidence type="ECO:0000256" key="4">
    <source>
        <dbReference type="ARBA" id="ARBA00022842"/>
    </source>
</evidence>
<evidence type="ECO:0000313" key="5">
    <source>
        <dbReference type="EMBL" id="RDX57833.1"/>
    </source>
</evidence>
<dbReference type="GO" id="GO:0046872">
    <property type="term" value="F:metal ion binding"/>
    <property type="evidence" value="ECO:0007669"/>
    <property type="project" value="UniProtKB-KW"/>
</dbReference>
<dbReference type="InterPro" id="IPR006384">
    <property type="entry name" value="HAD_hydro_PyrdxlP_Pase-like"/>
</dbReference>
<dbReference type="STRING" id="157652.A0A371DZ70"/>
<sequence>MMMELHSNGKTIDDIVQVLQRIPIHPRIIPAIKAAHALGCDLRIVSDANTFFIETILKHLGIWECFSEINTNPGYVNEEGRLRILPYHDFNKSSHGCYLCPPNMCKTIIVMAGIVLIFDFDDTIINCDSDLWVVDELGFTHSFNRLISTMPLNNIMERMMMELHSHGKTIEDIVQVLQRIPIHPRIIPAIKAAHALGCDLRIVSDANTFFIETILKHLGIWECFSEINTNPGCVNEEGRLRIFPYHDLNKAPHGCDLCPSNMCKGLIMERIQNSISPGENKKFIYVGDGGGDYCPSLKLKEGDIVMPRKNFPVWNLISKERFRIKAQIHEWNDGEELEQVLMHLINTNLFPGNFPNHFTSSASPTITPPYL</sequence>
<accession>A0A371DZ70</accession>
<dbReference type="InterPro" id="IPR016965">
    <property type="entry name" value="Pase_PHOSPHO-typ"/>
</dbReference>
<evidence type="ECO:0000256" key="1">
    <source>
        <dbReference type="ARBA" id="ARBA00001946"/>
    </source>
</evidence>
<comment type="caution">
    <text evidence="5">The sequence shown here is derived from an EMBL/GenBank/DDBJ whole genome shotgun (WGS) entry which is preliminary data.</text>
</comment>
<dbReference type="Pfam" id="PF06888">
    <property type="entry name" value="Put_Phosphatase"/>
    <property type="match status" value="2"/>
</dbReference>
<keyword evidence="3" id="KW-0378">Hydrolase</keyword>
<evidence type="ECO:0000256" key="2">
    <source>
        <dbReference type="ARBA" id="ARBA00022723"/>
    </source>
</evidence>
<keyword evidence="4" id="KW-0460">Magnesium</keyword>
<reference evidence="5" key="1">
    <citation type="submission" date="2018-05" db="EMBL/GenBank/DDBJ databases">
        <title>Draft genome of Mucuna pruriens seed.</title>
        <authorList>
            <person name="Nnadi N.E."/>
            <person name="Vos R."/>
            <person name="Hasami M.H."/>
            <person name="Devisetty U.K."/>
            <person name="Aguiy J.C."/>
        </authorList>
    </citation>
    <scope>NUCLEOTIDE SEQUENCE [LARGE SCALE GENOMIC DNA]</scope>
    <source>
        <strain evidence="5">JCA_2017</strain>
    </source>
</reference>
<dbReference type="Proteomes" id="UP000257109">
    <property type="component" value="Unassembled WGS sequence"/>
</dbReference>
<dbReference type="AlphaFoldDB" id="A0A371DZ70"/>